<feature type="region of interest" description="Disordered" evidence="1">
    <location>
        <begin position="58"/>
        <end position="82"/>
    </location>
</feature>
<feature type="compositionally biased region" description="Acidic residues" evidence="1">
    <location>
        <begin position="149"/>
        <end position="158"/>
    </location>
</feature>
<evidence type="ECO:0000256" key="1">
    <source>
        <dbReference type="SAM" id="MobiDB-lite"/>
    </source>
</evidence>
<dbReference type="Pfam" id="PF12622">
    <property type="entry name" value="NpwBP"/>
    <property type="match status" value="1"/>
</dbReference>
<evidence type="ECO:0000313" key="3">
    <source>
        <dbReference type="Proteomes" id="UP000815677"/>
    </source>
</evidence>
<sequence>MALVKKDVTDLAEEVERLEFSLDPKEQARYKEAKAELDRIYAKKEEYLKEHPEQRRLVYRGKRDGDQPEGEIVLPKRHLFGNDGLPIHPERSAYYDPVMNPFGVAPPGMPYQQRAKRSGEIWSDDSEDEGDSDDDVVMPEGPPPTGNEEPVDSDDDIPMPEGPPPGQVPINPPLPPLPYGAPPLPGPVGGFVPPPPPGFPMHGVMPPPPPGFPGQPTPILMPMTPMPGQGYGFPVPPPGFFPPNRNPATIPHQTYDVRSALPPRPPPPPASRPNSLPAKPVAALESASLMAATVFAAPELRDLKKEATAFVPANLRKKAAAAAGGSNSKINAAPSTSAAGDEAPSLTRPDLLGSLKDKLGAAPVPPPPPSAPSKTNAPKGKDDYDSTTTTDTILLRPRPYAQYAGRFMLVALLPPPKPLPALPVEIWGAIFTWVTELNDLWGLVRTCRNFKDLASPLFYARVKLSRFPAFGKFLTRLAVADQNWSPIHRTPFSSPGRWVQALDLSAISVDRLATDALALDSLLVNLFPLTPFLARLSLNPAFVLSRRVLESLGQSFCAGSLKSLEGVAYVPSEELNEPLTRLLRCCINLEELEIIGHGLDLAEMPDPAAAAGLLPQPEFLTPLHLPHLRTLLILSVHSSPLLFILQHSALPALQKLTITPYEDVPSALSSPFIQTHGEKLRSLLLFTPKSWPTRLHPSPPTLLCTSPSLNHLSLERPLPRALQLPQSHSLQILSIPRPDADFYPVFERILSAGKLPALRAVRARDVRWLRKGMGDRAQATGVQGEMMEWRRRLQRRGVRMLDGDWKEYQP</sequence>
<feature type="region of interest" description="Disordered" evidence="1">
    <location>
        <begin position="256"/>
        <end position="278"/>
    </location>
</feature>
<gene>
    <name evidence="2" type="ORF">MCHLO_12415</name>
</gene>
<dbReference type="EMBL" id="DF849056">
    <property type="protein sequence ID" value="GAT55674.1"/>
    <property type="molecule type" value="Genomic_DNA"/>
</dbReference>
<feature type="region of interest" description="Disordered" evidence="1">
    <location>
        <begin position="321"/>
        <end position="389"/>
    </location>
</feature>
<proteinExistence type="predicted"/>
<feature type="compositionally biased region" description="Low complexity" evidence="1">
    <location>
        <begin position="321"/>
        <end position="333"/>
    </location>
</feature>
<feature type="compositionally biased region" description="Acidic residues" evidence="1">
    <location>
        <begin position="122"/>
        <end position="137"/>
    </location>
</feature>
<protein>
    <recommendedName>
        <fullName evidence="4">F-box domain-containing protein</fullName>
    </recommendedName>
</protein>
<accession>A0ABQ0LY60</accession>
<feature type="compositionally biased region" description="Pro residues" evidence="1">
    <location>
        <begin position="160"/>
        <end position="182"/>
    </location>
</feature>
<reference evidence="2" key="1">
    <citation type="submission" date="2014-09" db="EMBL/GenBank/DDBJ databases">
        <title>Genome sequence of the luminous mushroom Mycena chlorophos for searching fungal bioluminescence genes.</title>
        <authorList>
            <person name="Tanaka Y."/>
            <person name="Kasuga D."/>
            <person name="Oba Y."/>
            <person name="Hase S."/>
            <person name="Sato K."/>
            <person name="Oba Y."/>
            <person name="Sakakibara Y."/>
        </authorList>
    </citation>
    <scope>NUCLEOTIDE SEQUENCE</scope>
</reference>
<evidence type="ECO:0008006" key="4">
    <source>
        <dbReference type="Google" id="ProtNLM"/>
    </source>
</evidence>
<organism evidence="2 3">
    <name type="scientific">Mycena chlorophos</name>
    <name type="common">Agaric fungus</name>
    <name type="synonym">Agaricus chlorophos</name>
    <dbReference type="NCBI Taxonomy" id="658473"/>
    <lineage>
        <taxon>Eukaryota</taxon>
        <taxon>Fungi</taxon>
        <taxon>Dikarya</taxon>
        <taxon>Basidiomycota</taxon>
        <taxon>Agaricomycotina</taxon>
        <taxon>Agaricomycetes</taxon>
        <taxon>Agaricomycetidae</taxon>
        <taxon>Agaricales</taxon>
        <taxon>Marasmiineae</taxon>
        <taxon>Mycenaceae</taxon>
        <taxon>Mycena</taxon>
    </lineage>
</organism>
<feature type="compositionally biased region" description="Pro residues" evidence="1">
    <location>
        <begin position="262"/>
        <end position="271"/>
    </location>
</feature>
<dbReference type="Proteomes" id="UP000815677">
    <property type="component" value="Unassembled WGS sequence"/>
</dbReference>
<feature type="region of interest" description="Disordered" evidence="1">
    <location>
        <begin position="102"/>
        <end position="182"/>
    </location>
</feature>
<keyword evidence="3" id="KW-1185">Reference proteome</keyword>
<evidence type="ECO:0000313" key="2">
    <source>
        <dbReference type="EMBL" id="GAT55674.1"/>
    </source>
</evidence>
<name>A0ABQ0LY60_MYCCL</name>